<dbReference type="Proteomes" id="UP000006882">
    <property type="component" value="Chromosome G6"/>
</dbReference>
<protein>
    <recommendedName>
        <fullName evidence="3">Myb/SANT-like domain-containing protein</fullName>
    </recommendedName>
</protein>
<sequence length="77" mass="8725">MGDSQQGNNKGKGKEKENYESWTMDDTNELLHLLVDAINSGLRDVNGSLSKKNVKRVILSRLNAKITFPKTYNHYLS</sequence>
<dbReference type="eggNOG" id="ENOG502SJU1">
    <property type="taxonomic scope" value="Eukaryota"/>
</dbReference>
<evidence type="ECO:0008006" key="3">
    <source>
        <dbReference type="Google" id="ProtNLM"/>
    </source>
</evidence>
<evidence type="ECO:0000313" key="1">
    <source>
        <dbReference type="EMBL" id="ONI01589.1"/>
    </source>
</evidence>
<evidence type="ECO:0000313" key="2">
    <source>
        <dbReference type="Proteomes" id="UP000006882"/>
    </source>
</evidence>
<dbReference type="InterPro" id="IPR055314">
    <property type="entry name" value="At2g29880-like"/>
</dbReference>
<keyword evidence="2" id="KW-1185">Reference proteome</keyword>
<dbReference type="PANTHER" id="PTHR47864">
    <property type="entry name" value="TRANSMEMBRANE PROTEIN"/>
    <property type="match status" value="1"/>
</dbReference>
<name>M5W373_PRUPE</name>
<organism evidence="1 2">
    <name type="scientific">Prunus persica</name>
    <name type="common">Peach</name>
    <name type="synonym">Amygdalus persica</name>
    <dbReference type="NCBI Taxonomy" id="3760"/>
    <lineage>
        <taxon>Eukaryota</taxon>
        <taxon>Viridiplantae</taxon>
        <taxon>Streptophyta</taxon>
        <taxon>Embryophyta</taxon>
        <taxon>Tracheophyta</taxon>
        <taxon>Spermatophyta</taxon>
        <taxon>Magnoliopsida</taxon>
        <taxon>eudicotyledons</taxon>
        <taxon>Gunneridae</taxon>
        <taxon>Pentapetalae</taxon>
        <taxon>rosids</taxon>
        <taxon>fabids</taxon>
        <taxon>Rosales</taxon>
        <taxon>Rosaceae</taxon>
        <taxon>Amygdaloideae</taxon>
        <taxon>Amygdaleae</taxon>
        <taxon>Prunus</taxon>
    </lineage>
</organism>
<dbReference type="Gramene" id="ONI01589">
    <property type="protein sequence ID" value="ONI01589"/>
    <property type="gene ID" value="PRUPE_6G148000"/>
</dbReference>
<dbReference type="EMBL" id="CM007656">
    <property type="protein sequence ID" value="ONI01589.1"/>
    <property type="molecule type" value="Genomic_DNA"/>
</dbReference>
<reference evidence="1 2" key="1">
    <citation type="journal article" date="2013" name="Nat. Genet.">
        <title>The high-quality draft genome of peach (Prunus persica) identifies unique patterns of genetic diversity, domestication and genome evolution.</title>
        <authorList>
            <consortium name="International Peach Genome Initiative"/>
            <person name="Verde I."/>
            <person name="Abbott A.G."/>
            <person name="Scalabrin S."/>
            <person name="Jung S."/>
            <person name="Shu S."/>
            <person name="Marroni F."/>
            <person name="Zhebentyayeva T."/>
            <person name="Dettori M.T."/>
            <person name="Grimwood J."/>
            <person name="Cattonaro F."/>
            <person name="Zuccolo A."/>
            <person name="Rossini L."/>
            <person name="Jenkins J."/>
            <person name="Vendramin E."/>
            <person name="Meisel L.A."/>
            <person name="Decroocq V."/>
            <person name="Sosinski B."/>
            <person name="Prochnik S."/>
            <person name="Mitros T."/>
            <person name="Policriti A."/>
            <person name="Cipriani G."/>
            <person name="Dondini L."/>
            <person name="Ficklin S."/>
            <person name="Goodstein D.M."/>
            <person name="Xuan P."/>
            <person name="Del Fabbro C."/>
            <person name="Aramini V."/>
            <person name="Copetti D."/>
            <person name="Gonzalez S."/>
            <person name="Horner D.S."/>
            <person name="Falchi R."/>
            <person name="Lucas S."/>
            <person name="Mica E."/>
            <person name="Maldonado J."/>
            <person name="Lazzari B."/>
            <person name="Bielenberg D."/>
            <person name="Pirona R."/>
            <person name="Miculan M."/>
            <person name="Barakat A."/>
            <person name="Testolin R."/>
            <person name="Stella A."/>
            <person name="Tartarini S."/>
            <person name="Tonutti P."/>
            <person name="Arus P."/>
            <person name="Orellana A."/>
            <person name="Wells C."/>
            <person name="Main D."/>
            <person name="Vizzotto G."/>
            <person name="Silva H."/>
            <person name="Salamini F."/>
            <person name="Schmutz J."/>
            <person name="Morgante M."/>
            <person name="Rokhsar D.S."/>
        </authorList>
    </citation>
    <scope>NUCLEOTIDE SEQUENCE [LARGE SCALE GENOMIC DNA]</scope>
    <source>
        <strain evidence="2">cv. Nemared</strain>
    </source>
</reference>
<proteinExistence type="predicted"/>
<accession>M5W373</accession>
<dbReference type="AlphaFoldDB" id="M5W373"/>
<dbReference type="HOGENOM" id="CLU_2431146_0_0_1"/>
<dbReference type="PANTHER" id="PTHR47864:SF2">
    <property type="entry name" value="MYB_SANT-LIKE DNA-BINDING DOMAIN PROTEIN"/>
    <property type="match status" value="1"/>
</dbReference>
<gene>
    <name evidence="1" type="ORF">PRUPE_6G148000</name>
</gene>